<keyword evidence="3" id="KW-1185">Reference proteome</keyword>
<reference evidence="2" key="1">
    <citation type="submission" date="2021-01" db="EMBL/GenBank/DDBJ databases">
        <title>Modified the classification status of verrucomicrobia.</title>
        <authorList>
            <person name="Feng X."/>
        </authorList>
    </citation>
    <scope>NUCLEOTIDE SEQUENCE</scope>
    <source>
        <strain evidence="2">JCM 18052</strain>
    </source>
</reference>
<sequence>MENATETEVADAAKHLRSLSSGLNQILFGQEELVDLVITGVLARGHILLEGLPGLGKTELVKGLSKLLRLGTKRVQFTPDLLPGDITGNPVLQEVDGRREFVFQPGPLFTNIVLADEINRASPKTQSALLEAMQERRVTVLGKTHDLPKPFFVLATQNPIELEGTYPLPEAQLDRFLFKLEVTRNDVATLQRIVSQRELGTDPHVDPVMTEETLVHLLELVRKIYLPDVVANYIARLVDASHPGQSSASRGIRYGASPRAALALASGAKARALMQERTNASFEDVKAIATAVLRHRIVLDYNARVEGHTTNDIVRALLEEVPFQAAATPKNLRSA</sequence>
<dbReference type="InterPro" id="IPR003593">
    <property type="entry name" value="AAA+_ATPase"/>
</dbReference>
<dbReference type="Gene3D" id="1.10.8.80">
    <property type="entry name" value="Magnesium chelatase subunit I, C-Terminal domain"/>
    <property type="match status" value="1"/>
</dbReference>
<dbReference type="RefSeq" id="WP_200352259.1">
    <property type="nucleotide sequence ID" value="NZ_BAABHZ010000001.1"/>
</dbReference>
<accession>A0A934VD89</accession>
<dbReference type="SUPFAM" id="SSF52540">
    <property type="entry name" value="P-loop containing nucleoside triphosphate hydrolases"/>
    <property type="match status" value="1"/>
</dbReference>
<dbReference type="InterPro" id="IPR001270">
    <property type="entry name" value="ClpA/B"/>
</dbReference>
<dbReference type="GO" id="GO:0016887">
    <property type="term" value="F:ATP hydrolysis activity"/>
    <property type="evidence" value="ECO:0007669"/>
    <property type="project" value="InterPro"/>
</dbReference>
<evidence type="ECO:0000259" key="1">
    <source>
        <dbReference type="SMART" id="SM00382"/>
    </source>
</evidence>
<dbReference type="PIRSF" id="PIRSF002849">
    <property type="entry name" value="AAA_ATPase_chaperone_MoxR_prd"/>
    <property type="match status" value="1"/>
</dbReference>
<dbReference type="Pfam" id="PF07726">
    <property type="entry name" value="AAA_3"/>
    <property type="match status" value="1"/>
</dbReference>
<proteinExistence type="predicted"/>
<protein>
    <submittedName>
        <fullName evidence="2">AAA family ATPase</fullName>
    </submittedName>
</protein>
<dbReference type="EMBL" id="JAENIK010000012">
    <property type="protein sequence ID" value="MBK1817314.1"/>
    <property type="molecule type" value="Genomic_DNA"/>
</dbReference>
<dbReference type="Gene3D" id="3.40.50.300">
    <property type="entry name" value="P-loop containing nucleotide triphosphate hydrolases"/>
    <property type="match status" value="1"/>
</dbReference>
<feature type="domain" description="AAA+ ATPase" evidence="1">
    <location>
        <begin position="43"/>
        <end position="186"/>
    </location>
</feature>
<dbReference type="AlphaFoldDB" id="A0A934VD89"/>
<comment type="caution">
    <text evidence="2">The sequence shown here is derived from an EMBL/GenBank/DDBJ whole genome shotgun (WGS) entry which is preliminary data.</text>
</comment>
<dbReference type="Pfam" id="PF17863">
    <property type="entry name" value="AAA_lid_2"/>
    <property type="match status" value="1"/>
</dbReference>
<gene>
    <name evidence="2" type="ORF">JIN84_16965</name>
</gene>
<dbReference type="InterPro" id="IPR041628">
    <property type="entry name" value="ChlI/MoxR_AAA_lid"/>
</dbReference>
<evidence type="ECO:0000313" key="3">
    <source>
        <dbReference type="Proteomes" id="UP000600139"/>
    </source>
</evidence>
<dbReference type="InterPro" id="IPR050764">
    <property type="entry name" value="CbbQ/NirQ/NorQ/GpvN"/>
</dbReference>
<organism evidence="2 3">
    <name type="scientific">Luteolibacter yonseiensis</name>
    <dbReference type="NCBI Taxonomy" id="1144680"/>
    <lineage>
        <taxon>Bacteria</taxon>
        <taxon>Pseudomonadati</taxon>
        <taxon>Verrucomicrobiota</taxon>
        <taxon>Verrucomicrobiia</taxon>
        <taxon>Verrucomicrobiales</taxon>
        <taxon>Verrucomicrobiaceae</taxon>
        <taxon>Luteolibacter</taxon>
    </lineage>
</organism>
<dbReference type="PANTHER" id="PTHR42759:SF1">
    <property type="entry name" value="MAGNESIUM-CHELATASE SUBUNIT CHLD"/>
    <property type="match status" value="1"/>
</dbReference>
<dbReference type="CDD" id="cd00009">
    <property type="entry name" value="AAA"/>
    <property type="match status" value="1"/>
</dbReference>
<dbReference type="SMART" id="SM00382">
    <property type="entry name" value="AAA"/>
    <property type="match status" value="1"/>
</dbReference>
<dbReference type="InterPro" id="IPR011703">
    <property type="entry name" value="ATPase_AAA-3"/>
</dbReference>
<dbReference type="InterPro" id="IPR027417">
    <property type="entry name" value="P-loop_NTPase"/>
</dbReference>
<dbReference type="GO" id="GO:0005524">
    <property type="term" value="F:ATP binding"/>
    <property type="evidence" value="ECO:0007669"/>
    <property type="project" value="InterPro"/>
</dbReference>
<dbReference type="PRINTS" id="PR00300">
    <property type="entry name" value="CLPPROTEASEA"/>
</dbReference>
<dbReference type="Proteomes" id="UP000600139">
    <property type="component" value="Unassembled WGS sequence"/>
</dbReference>
<evidence type="ECO:0000313" key="2">
    <source>
        <dbReference type="EMBL" id="MBK1817314.1"/>
    </source>
</evidence>
<name>A0A934VD89_9BACT</name>
<dbReference type="PANTHER" id="PTHR42759">
    <property type="entry name" value="MOXR FAMILY PROTEIN"/>
    <property type="match status" value="1"/>
</dbReference>